<evidence type="ECO:0000256" key="4">
    <source>
        <dbReference type="ARBA" id="ARBA00022833"/>
    </source>
</evidence>
<evidence type="ECO:0000256" key="1">
    <source>
        <dbReference type="ARBA" id="ARBA00001947"/>
    </source>
</evidence>
<organism evidence="7 8">
    <name type="scientific">Sphingomonas panacis</name>
    <dbReference type="NCBI Taxonomy" id="1560345"/>
    <lineage>
        <taxon>Bacteria</taxon>
        <taxon>Pseudomonadati</taxon>
        <taxon>Pseudomonadota</taxon>
        <taxon>Alphaproteobacteria</taxon>
        <taxon>Sphingomonadales</taxon>
        <taxon>Sphingomonadaceae</taxon>
        <taxon>Sphingomonas</taxon>
    </lineage>
</organism>
<dbReference type="KEGG" id="span:AWL63_04630"/>
<proteinExistence type="predicted"/>
<evidence type="ECO:0000256" key="2">
    <source>
        <dbReference type="ARBA" id="ARBA00022723"/>
    </source>
</evidence>
<dbReference type="RefSeq" id="WP_069203936.1">
    <property type="nucleotide sequence ID" value="NZ_CP014168.1"/>
</dbReference>
<dbReference type="Gene3D" id="3.20.20.140">
    <property type="entry name" value="Metal-dependent hydrolases"/>
    <property type="match status" value="1"/>
</dbReference>
<dbReference type="InterPro" id="IPR006680">
    <property type="entry name" value="Amidohydro-rel"/>
</dbReference>
<dbReference type="AlphaFoldDB" id="A0A1B3Z7H4"/>
<evidence type="ECO:0000256" key="3">
    <source>
        <dbReference type="ARBA" id="ARBA00022801"/>
    </source>
</evidence>
<dbReference type="SUPFAM" id="SSF51338">
    <property type="entry name" value="Composite domain of metallo-dependent hydrolases"/>
    <property type="match status" value="1"/>
</dbReference>
<dbReference type="GO" id="GO:0019239">
    <property type="term" value="F:deaminase activity"/>
    <property type="evidence" value="ECO:0007669"/>
    <property type="project" value="TreeGrafter"/>
</dbReference>
<dbReference type="SUPFAM" id="SSF51556">
    <property type="entry name" value="Metallo-dependent hydrolases"/>
    <property type="match status" value="1"/>
</dbReference>
<sequence>MPDRPSAAQPSLFFDRALLPEGWARNVRITLAAGRIATLETNAAPAPEDERHRCALPGLPNLHSHAFQRGMAGLAETRGPAEDSFWTWRDVMYRFVARMTPDDVQAIAALAYIEMLESGFTRVGEFHYLHHDRDGQRFANPAEMSGAIIAAAAESGIGLTLLPVFYAYAGFGAQPPRPDQARFVHDIDSYARLLTSATDLATAALPDAIVGVAPHSLRAVSPEQLGLLSDMAKDRPIHIHIAEQTGEVEACLAWSGQRPVAWLLDHAEVDPRWCLVHATHMIGTEASAMARSGAIAGLCPITEANLGDGIFPAVTFLAAGGRYGLGSDSNVLIDATEEMRLLEYGQRLAHRGRNMLANNTGRSTGGDIYTAAVAGGAAALGVAPGLAIGLPADLVSLDLAHPSLAGRTGNGLIDGLVFAAGRAGVDCVWRHGTKLVSGGRHRARAAVIARYRRVLETLCG</sequence>
<dbReference type="OrthoDB" id="9796020at2"/>
<gene>
    <name evidence="7" type="ORF">AWL63_04630</name>
</gene>
<evidence type="ECO:0000259" key="5">
    <source>
        <dbReference type="Pfam" id="PF01979"/>
    </source>
</evidence>
<dbReference type="InterPro" id="IPR055156">
    <property type="entry name" value="HutF-like_N"/>
</dbReference>
<dbReference type="Proteomes" id="UP000094256">
    <property type="component" value="Chromosome"/>
</dbReference>
<comment type="cofactor">
    <cofactor evidence="1">
        <name>Zn(2+)</name>
        <dbReference type="ChEBI" id="CHEBI:29105"/>
    </cofactor>
</comment>
<accession>A0A1B3Z7H4</accession>
<dbReference type="PANTHER" id="PTHR11271:SF48">
    <property type="entry name" value="AMIDOHYDROLASE-RELATED DOMAIN-CONTAINING PROTEIN"/>
    <property type="match status" value="1"/>
</dbReference>
<dbReference type="Gene3D" id="2.30.40.10">
    <property type="entry name" value="Urease, subunit C, domain 1"/>
    <property type="match status" value="1"/>
</dbReference>
<keyword evidence="8" id="KW-1185">Reference proteome</keyword>
<protein>
    <submittedName>
        <fullName evidence="7">Formimidoylglutamate deiminase</fullName>
    </submittedName>
</protein>
<keyword evidence="3" id="KW-0378">Hydrolase</keyword>
<dbReference type="PANTHER" id="PTHR11271">
    <property type="entry name" value="GUANINE DEAMINASE"/>
    <property type="match status" value="1"/>
</dbReference>
<reference evidence="7 8" key="1">
    <citation type="submission" date="2016-01" db="EMBL/GenBank/DDBJ databases">
        <title>Complete genome and mega plasmid sequence of Sphingomonas panacis DCY99 elicits systemic resistance in rice to Xanthomonas oryzae.</title>
        <authorList>
            <person name="Kim Y.J."/>
            <person name="Yang D.C."/>
            <person name="Sing P."/>
        </authorList>
    </citation>
    <scope>NUCLEOTIDE SEQUENCE [LARGE SCALE GENOMIC DNA]</scope>
    <source>
        <strain evidence="7 8">DCY99</strain>
    </source>
</reference>
<dbReference type="NCBIfam" id="NF006684">
    <property type="entry name" value="PRK09229.1-5"/>
    <property type="match status" value="1"/>
</dbReference>
<dbReference type="GO" id="GO:0046872">
    <property type="term" value="F:metal ion binding"/>
    <property type="evidence" value="ECO:0007669"/>
    <property type="project" value="UniProtKB-KW"/>
</dbReference>
<evidence type="ECO:0000259" key="6">
    <source>
        <dbReference type="Pfam" id="PF22429"/>
    </source>
</evidence>
<name>A0A1B3Z7H4_9SPHN</name>
<dbReference type="STRING" id="1560345.AWL63_04630"/>
<keyword evidence="2" id="KW-0479">Metal-binding</keyword>
<dbReference type="InterPro" id="IPR032466">
    <property type="entry name" value="Metal_Hydrolase"/>
</dbReference>
<dbReference type="InterPro" id="IPR011059">
    <property type="entry name" value="Metal-dep_hydrolase_composite"/>
</dbReference>
<dbReference type="EMBL" id="CP014168">
    <property type="protein sequence ID" value="AOH83361.1"/>
    <property type="molecule type" value="Genomic_DNA"/>
</dbReference>
<evidence type="ECO:0000313" key="7">
    <source>
        <dbReference type="EMBL" id="AOH83361.1"/>
    </source>
</evidence>
<feature type="domain" description="Formimidoylglutamate deiminase N-terminal" evidence="6">
    <location>
        <begin position="15"/>
        <end position="52"/>
    </location>
</feature>
<dbReference type="InterPro" id="IPR010252">
    <property type="entry name" value="HutF"/>
</dbReference>
<keyword evidence="4" id="KW-0862">Zinc</keyword>
<dbReference type="NCBIfam" id="NF006683">
    <property type="entry name" value="PRK09229.1-4"/>
    <property type="match status" value="1"/>
</dbReference>
<feature type="domain" description="Amidohydrolase-related" evidence="5">
    <location>
        <begin position="55"/>
        <end position="432"/>
    </location>
</feature>
<dbReference type="GO" id="GO:0005829">
    <property type="term" value="C:cytosol"/>
    <property type="evidence" value="ECO:0007669"/>
    <property type="project" value="TreeGrafter"/>
</dbReference>
<dbReference type="Pfam" id="PF01979">
    <property type="entry name" value="Amidohydro_1"/>
    <property type="match status" value="1"/>
</dbReference>
<dbReference type="NCBIfam" id="TIGR02022">
    <property type="entry name" value="hutF"/>
    <property type="match status" value="1"/>
</dbReference>
<dbReference type="Pfam" id="PF22429">
    <property type="entry name" value="HutF_N"/>
    <property type="match status" value="1"/>
</dbReference>
<dbReference type="NCBIfam" id="NF006681">
    <property type="entry name" value="PRK09229.1-2"/>
    <property type="match status" value="1"/>
</dbReference>
<dbReference type="InterPro" id="IPR051607">
    <property type="entry name" value="Metallo-dep_hydrolases"/>
</dbReference>
<evidence type="ECO:0000313" key="8">
    <source>
        <dbReference type="Proteomes" id="UP000094256"/>
    </source>
</evidence>
<dbReference type="CDD" id="cd01313">
    <property type="entry name" value="Met_dep_hydrolase_E"/>
    <property type="match status" value="1"/>
</dbReference>